<comment type="caution">
    <text evidence="2">The sequence shown here is derived from an EMBL/GenBank/DDBJ whole genome shotgun (WGS) entry which is preliminary data.</text>
</comment>
<feature type="chain" id="PRO_5038049252" evidence="1">
    <location>
        <begin position="21"/>
        <end position="283"/>
    </location>
</feature>
<dbReference type="InterPro" id="IPR025737">
    <property type="entry name" value="FApF"/>
</dbReference>
<evidence type="ECO:0000256" key="1">
    <source>
        <dbReference type="SAM" id="SignalP"/>
    </source>
</evidence>
<name>A0A937XEB2_UNCW3</name>
<evidence type="ECO:0000313" key="2">
    <source>
        <dbReference type="EMBL" id="MBM3330724.1"/>
    </source>
</evidence>
<dbReference type="AlphaFoldDB" id="A0A937XEB2"/>
<proteinExistence type="predicted"/>
<organism evidence="2 3">
    <name type="scientific">candidate division WOR-3 bacterium</name>
    <dbReference type="NCBI Taxonomy" id="2052148"/>
    <lineage>
        <taxon>Bacteria</taxon>
        <taxon>Bacteria division WOR-3</taxon>
    </lineage>
</organism>
<feature type="signal peptide" evidence="1">
    <location>
        <begin position="1"/>
        <end position="20"/>
    </location>
</feature>
<dbReference type="Proteomes" id="UP000779900">
    <property type="component" value="Unassembled WGS sequence"/>
</dbReference>
<gene>
    <name evidence="2" type="ORF">FJY68_02590</name>
</gene>
<evidence type="ECO:0000313" key="3">
    <source>
        <dbReference type="Proteomes" id="UP000779900"/>
    </source>
</evidence>
<keyword evidence="1" id="KW-0732">Signal</keyword>
<reference evidence="2" key="1">
    <citation type="submission" date="2019-03" db="EMBL/GenBank/DDBJ databases">
        <title>Lake Tanganyika Metagenome-Assembled Genomes (MAGs).</title>
        <authorList>
            <person name="Tran P."/>
        </authorList>
    </citation>
    <scope>NUCLEOTIDE SEQUENCE</scope>
    <source>
        <strain evidence="2">K_DeepCast_150m_m2_040</strain>
    </source>
</reference>
<protein>
    <submittedName>
        <fullName evidence="2">Transporter</fullName>
    </submittedName>
</protein>
<accession>A0A937XEB2</accession>
<dbReference type="EMBL" id="VGIR01000009">
    <property type="protein sequence ID" value="MBM3330724.1"/>
    <property type="molecule type" value="Genomic_DNA"/>
</dbReference>
<sequence>MKRPTVMVLALAVLAGSAMATAFIGRSSAMNKQYQFYGWANFGYNQTALSYNWTAGKYEAPAGFVATQTISCDLTLGFGLSKEFDIDVVAPLAMKQKGDAKSTGLGDLMVYARYGILQDPDKPLKAALILGANFPTADKKASPALSDRTTDFAFGLSMNTKKLGKFGGHVRAAYWFNGNLPDVEAPTKVGDMFEYLLAGDYSASKTITPQLGVSGYIRDQTTLGGTWVPKSQVSQHLVSALLMWKPISALTIRPKVSLPLTSISEGGAMANWYAGLDVWVFVP</sequence>
<dbReference type="Pfam" id="PF13557">
    <property type="entry name" value="Phenol_MetA_deg"/>
    <property type="match status" value="1"/>
</dbReference>